<dbReference type="RefSeq" id="XP_014679624.1">
    <property type="nucleotide sequence ID" value="XM_014824138.1"/>
</dbReference>
<evidence type="ECO:0000313" key="3">
    <source>
        <dbReference type="Proteomes" id="UP000695022"/>
    </source>
</evidence>
<dbReference type="GeneID" id="106819518"/>
<reference evidence="4" key="1">
    <citation type="submission" date="2025-08" db="UniProtKB">
        <authorList>
            <consortium name="RefSeq"/>
        </authorList>
    </citation>
    <scope>IDENTIFICATION</scope>
</reference>
<dbReference type="PANTHER" id="PTHR24373:SF395">
    <property type="entry name" value="IG-LIKE DOMAIN-CONTAINING PROTEIN"/>
    <property type="match status" value="1"/>
</dbReference>
<keyword evidence="3" id="KW-1185">Reference proteome</keyword>
<evidence type="ECO:0000256" key="1">
    <source>
        <dbReference type="ARBA" id="ARBA00022729"/>
    </source>
</evidence>
<feature type="non-terminal residue" evidence="4">
    <location>
        <position position="175"/>
    </location>
</feature>
<sequence length="175" mass="19253">MLADTKMWLQFLPSLLLLLTAAAQAASFCPEDHVISPCTCLNDHDGASVSCFGSYMSAAEMTAIVGRLQNTTMSRLHIGGFGDLTEIPAGMFSGLKIVSLRVSDSSRPTMNEQSFAGIRGLTELIMSGLQMTEVPSVIFPSVSHVEYLHLSYNRFTTLPDRIFSPFTRLRRLFLL</sequence>
<accession>A0ABM1F5A3</accession>
<evidence type="ECO:0000256" key="2">
    <source>
        <dbReference type="SAM" id="SignalP"/>
    </source>
</evidence>
<dbReference type="InterPro" id="IPR050328">
    <property type="entry name" value="Dev_Immune_Receptor"/>
</dbReference>
<dbReference type="SUPFAM" id="SSF52058">
    <property type="entry name" value="L domain-like"/>
    <property type="match status" value="1"/>
</dbReference>
<gene>
    <name evidence="4" type="primary">LOC106819518</name>
</gene>
<evidence type="ECO:0000313" key="4">
    <source>
        <dbReference type="RefSeq" id="XP_014679624.1"/>
    </source>
</evidence>
<dbReference type="InterPro" id="IPR032675">
    <property type="entry name" value="LRR_dom_sf"/>
</dbReference>
<feature type="signal peptide" evidence="2">
    <location>
        <begin position="1"/>
        <end position="25"/>
    </location>
</feature>
<dbReference type="Gene3D" id="3.80.10.10">
    <property type="entry name" value="Ribonuclease Inhibitor"/>
    <property type="match status" value="1"/>
</dbReference>
<dbReference type="Proteomes" id="UP000695022">
    <property type="component" value="Unplaced"/>
</dbReference>
<proteinExistence type="predicted"/>
<dbReference type="PANTHER" id="PTHR24373">
    <property type="entry name" value="SLIT RELATED LEUCINE-RICH REPEAT NEURONAL PROTEIN"/>
    <property type="match status" value="1"/>
</dbReference>
<name>A0ABM1F5A3_PRICU</name>
<protein>
    <submittedName>
        <fullName evidence="4">Leucine-rich repeat transmembrane neuronal protein 4-like</fullName>
    </submittedName>
</protein>
<organism evidence="3 4">
    <name type="scientific">Priapulus caudatus</name>
    <name type="common">Priapulid worm</name>
    <dbReference type="NCBI Taxonomy" id="37621"/>
    <lineage>
        <taxon>Eukaryota</taxon>
        <taxon>Metazoa</taxon>
        <taxon>Ecdysozoa</taxon>
        <taxon>Scalidophora</taxon>
        <taxon>Priapulida</taxon>
        <taxon>Priapulimorpha</taxon>
        <taxon>Priapulimorphida</taxon>
        <taxon>Priapulidae</taxon>
        <taxon>Priapulus</taxon>
    </lineage>
</organism>
<keyword evidence="1 2" id="KW-0732">Signal</keyword>
<feature type="chain" id="PRO_5046135854" evidence="2">
    <location>
        <begin position="26"/>
        <end position="175"/>
    </location>
</feature>